<comment type="caution">
    <text evidence="5">The sequence shown here is derived from an EMBL/GenBank/DDBJ whole genome shotgun (WGS) entry which is preliminary data.</text>
</comment>
<dbReference type="PROSITE" id="PS50003">
    <property type="entry name" value="PH_DOMAIN"/>
    <property type="match status" value="1"/>
</dbReference>
<keyword evidence="6" id="KW-1185">Reference proteome</keyword>
<protein>
    <recommendedName>
        <fullName evidence="4">PH domain-containing protein</fullName>
    </recommendedName>
</protein>
<dbReference type="InterPro" id="IPR050745">
    <property type="entry name" value="Multifunctional_regulatory"/>
</dbReference>
<dbReference type="Pfam" id="PF00023">
    <property type="entry name" value="Ank"/>
    <property type="match status" value="1"/>
</dbReference>
<reference evidence="5 6" key="1">
    <citation type="submission" date="2024-03" db="EMBL/GenBank/DDBJ databases">
        <title>The Acrasis kona genome and developmental transcriptomes reveal deep origins of eukaryotic multicellular pathways.</title>
        <authorList>
            <person name="Sheikh S."/>
            <person name="Fu C.-J."/>
            <person name="Brown M.W."/>
            <person name="Baldauf S.L."/>
        </authorList>
    </citation>
    <scope>NUCLEOTIDE SEQUENCE [LARGE SCALE GENOMIC DNA]</scope>
    <source>
        <strain evidence="5 6">ATCC MYA-3509</strain>
    </source>
</reference>
<dbReference type="Gene3D" id="1.25.40.20">
    <property type="entry name" value="Ankyrin repeat-containing domain"/>
    <property type="match status" value="2"/>
</dbReference>
<dbReference type="PANTHER" id="PTHR24189:SF50">
    <property type="entry name" value="ANKYRIN REPEAT AND SOCS BOX PROTEIN 2"/>
    <property type="match status" value="1"/>
</dbReference>
<feature type="repeat" description="ANK" evidence="3">
    <location>
        <begin position="388"/>
        <end position="411"/>
    </location>
</feature>
<dbReference type="InterPro" id="IPR001849">
    <property type="entry name" value="PH_domain"/>
</dbReference>
<dbReference type="PROSITE" id="PS50297">
    <property type="entry name" value="ANK_REP_REGION"/>
    <property type="match status" value="2"/>
</dbReference>
<dbReference type="Gene3D" id="2.30.29.30">
    <property type="entry name" value="Pleckstrin-homology domain (PH domain)/Phosphotyrosine-binding domain (PTB)"/>
    <property type="match status" value="1"/>
</dbReference>
<dbReference type="Pfam" id="PF00169">
    <property type="entry name" value="PH"/>
    <property type="match status" value="1"/>
</dbReference>
<dbReference type="Pfam" id="PF13516">
    <property type="entry name" value="LRR_6"/>
    <property type="match status" value="4"/>
</dbReference>
<evidence type="ECO:0000313" key="6">
    <source>
        <dbReference type="Proteomes" id="UP001431209"/>
    </source>
</evidence>
<dbReference type="InterPro" id="IPR036770">
    <property type="entry name" value="Ankyrin_rpt-contain_sf"/>
</dbReference>
<dbReference type="AlphaFoldDB" id="A0AAW2YY02"/>
<dbReference type="Proteomes" id="UP001431209">
    <property type="component" value="Unassembled WGS sequence"/>
</dbReference>
<accession>A0AAW2YY02</accession>
<dbReference type="SMART" id="SM00248">
    <property type="entry name" value="ANK"/>
    <property type="match status" value="5"/>
</dbReference>
<keyword evidence="1" id="KW-0677">Repeat</keyword>
<evidence type="ECO:0000256" key="1">
    <source>
        <dbReference type="ARBA" id="ARBA00022737"/>
    </source>
</evidence>
<proteinExistence type="predicted"/>
<feature type="domain" description="PH" evidence="4">
    <location>
        <begin position="17"/>
        <end position="123"/>
    </location>
</feature>
<organism evidence="5 6">
    <name type="scientific">Acrasis kona</name>
    <dbReference type="NCBI Taxonomy" id="1008807"/>
    <lineage>
        <taxon>Eukaryota</taxon>
        <taxon>Discoba</taxon>
        <taxon>Heterolobosea</taxon>
        <taxon>Tetramitia</taxon>
        <taxon>Eutetramitia</taxon>
        <taxon>Acrasidae</taxon>
        <taxon>Acrasis</taxon>
    </lineage>
</organism>
<dbReference type="SUPFAM" id="SSF48403">
    <property type="entry name" value="Ankyrin repeat"/>
    <property type="match status" value="1"/>
</dbReference>
<dbReference type="EMBL" id="JAOPGA020000809">
    <property type="protein sequence ID" value="KAL0482045.1"/>
    <property type="molecule type" value="Genomic_DNA"/>
</dbReference>
<dbReference type="InterPro" id="IPR032675">
    <property type="entry name" value="LRR_dom_sf"/>
</dbReference>
<dbReference type="SMART" id="SM00368">
    <property type="entry name" value="LRR_RI"/>
    <property type="match status" value="4"/>
</dbReference>
<keyword evidence="2 3" id="KW-0040">ANK repeat</keyword>
<feature type="repeat" description="ANK" evidence="3">
    <location>
        <begin position="422"/>
        <end position="454"/>
    </location>
</feature>
<dbReference type="PANTHER" id="PTHR24189">
    <property type="entry name" value="MYOTROPHIN"/>
    <property type="match status" value="1"/>
</dbReference>
<feature type="repeat" description="ANK" evidence="3">
    <location>
        <begin position="545"/>
        <end position="579"/>
    </location>
</feature>
<dbReference type="Pfam" id="PF12796">
    <property type="entry name" value="Ank_2"/>
    <property type="match status" value="1"/>
</dbReference>
<gene>
    <name evidence="5" type="ORF">AKO1_013271</name>
</gene>
<dbReference type="InterPro" id="IPR002110">
    <property type="entry name" value="Ankyrin_rpt"/>
</dbReference>
<dbReference type="Gene3D" id="3.80.10.10">
    <property type="entry name" value="Ribonuclease Inhibitor"/>
    <property type="match status" value="1"/>
</dbReference>
<dbReference type="PROSITE" id="PS50088">
    <property type="entry name" value="ANK_REPEAT"/>
    <property type="match status" value="3"/>
</dbReference>
<dbReference type="PRINTS" id="PR01415">
    <property type="entry name" value="ANKYRIN"/>
</dbReference>
<dbReference type="SMART" id="SM00233">
    <property type="entry name" value="PH"/>
    <property type="match status" value="1"/>
</dbReference>
<evidence type="ECO:0000256" key="3">
    <source>
        <dbReference type="PROSITE-ProRule" id="PRU00023"/>
    </source>
</evidence>
<evidence type="ECO:0000259" key="4">
    <source>
        <dbReference type="PROSITE" id="PS50003"/>
    </source>
</evidence>
<evidence type="ECO:0000313" key="5">
    <source>
        <dbReference type="EMBL" id="KAL0482045.1"/>
    </source>
</evidence>
<sequence>MYNLVRKKKQHEKHSKTIIKGGKFIKHGRKGKPHERFVSANSALDTLTWREVSKANGRKNSFPMESFIDVKKGADSKVLLRSKSKVDHTTCLYLVGTTRTLDLQTNSETERDEWYEVFSSIIDNEQAKKNDDRYHEQQDIIARILKTLSTFTFDVESSTWKISKVLTKNAKFTDQDITNCAMSLDGNTVLTHLDLSGIGLSDYGLNQISTYLCPNLVTLVLSDNDFGDDGFIVFAAALIECKHLKTLDFSNNNISDRGIDALEKPLSDNKSVTELILDKNDLGDEGAMVFCDILKTNKTLKTLSLNYNQISSEGAKRLAVALENKNNGLENLMLARNAIVFPTINHDDPNRDQELEVQLFLAVNSNNYAQTILLSLKGCDPNVQNEEDGRTPLHVSAMRGNMPMIELLMDHPSIDYDLRDDQGCTPIYLAAENLKYDIVKMFLEKNVDSKIGNNNKKTILHLFAEQGNKVLIKMLIEQYHHDLNSTTTDELTPLHLASQNLRRPVIEYLLQKDEEERKEFFQKNTRDDDIDPDEVIAYVNWQDSLGETCLHKVFNNKTVDMDCAKLLVQRGADVSLTDNKGRTPIDNADAATKELLLNESRKAMAQRPM</sequence>
<dbReference type="InterPro" id="IPR001611">
    <property type="entry name" value="Leu-rich_rpt"/>
</dbReference>
<dbReference type="InterPro" id="IPR011993">
    <property type="entry name" value="PH-like_dom_sf"/>
</dbReference>
<dbReference type="SUPFAM" id="SSF52047">
    <property type="entry name" value="RNI-like"/>
    <property type="match status" value="1"/>
</dbReference>
<dbReference type="Pfam" id="PF13637">
    <property type="entry name" value="Ank_4"/>
    <property type="match status" value="1"/>
</dbReference>
<dbReference type="PROSITE" id="PS51450">
    <property type="entry name" value="LRR"/>
    <property type="match status" value="1"/>
</dbReference>
<name>A0AAW2YY02_9EUKA</name>
<dbReference type="SUPFAM" id="SSF50729">
    <property type="entry name" value="PH domain-like"/>
    <property type="match status" value="1"/>
</dbReference>
<evidence type="ECO:0000256" key="2">
    <source>
        <dbReference type="ARBA" id="ARBA00023043"/>
    </source>
</evidence>